<dbReference type="GO" id="GO:0042586">
    <property type="term" value="F:peptide deformylase activity"/>
    <property type="evidence" value="ECO:0007669"/>
    <property type="project" value="UniProtKB-UniRule"/>
</dbReference>
<evidence type="ECO:0000256" key="1">
    <source>
        <dbReference type="ARBA" id="ARBA00010759"/>
    </source>
</evidence>
<keyword evidence="2" id="KW-0648">Protein biosynthesis</keyword>
<name>A0A3G9K226_9ACTN</name>
<feature type="active site" evidence="2">
    <location>
        <position position="130"/>
    </location>
</feature>
<dbReference type="PANTHER" id="PTHR10458">
    <property type="entry name" value="PEPTIDE DEFORMYLASE"/>
    <property type="match status" value="1"/>
</dbReference>
<proteinExistence type="inferred from homology"/>
<gene>
    <name evidence="3" type="primary">def_1</name>
    <name evidence="2" type="synonym">def</name>
    <name evidence="3" type="ORF">Pcatena_10230</name>
</gene>
<evidence type="ECO:0000256" key="2">
    <source>
        <dbReference type="HAMAP-Rule" id="MF_00163"/>
    </source>
</evidence>
<dbReference type="InterPro" id="IPR023635">
    <property type="entry name" value="Peptide_deformylase"/>
</dbReference>
<dbReference type="RefSeq" id="WP_126422261.1">
    <property type="nucleotide sequence ID" value="NZ_AP019367.1"/>
</dbReference>
<dbReference type="GeneID" id="88849156"/>
<evidence type="ECO:0000313" key="3">
    <source>
        <dbReference type="EMBL" id="BBH50436.1"/>
    </source>
</evidence>
<keyword evidence="2" id="KW-0378">Hydrolase</keyword>
<dbReference type="Gene3D" id="3.90.45.10">
    <property type="entry name" value="Peptide deformylase"/>
    <property type="match status" value="1"/>
</dbReference>
<keyword evidence="2" id="KW-0408">Iron</keyword>
<accession>A0A3G9K226</accession>
<comment type="function">
    <text evidence="2">Removes the formyl group from the N-terminal Met of newly synthesized proteins. Requires at least a dipeptide for an efficient rate of reaction. N-terminal L-methionine is a prerequisite for activity but the enzyme has broad specificity at other positions.</text>
</comment>
<feature type="binding site" evidence="2">
    <location>
        <position position="88"/>
    </location>
    <ligand>
        <name>Fe cation</name>
        <dbReference type="ChEBI" id="CHEBI:24875"/>
    </ligand>
</feature>
<dbReference type="OrthoDB" id="9804313at2"/>
<dbReference type="GO" id="GO:0006412">
    <property type="term" value="P:translation"/>
    <property type="evidence" value="ECO:0007669"/>
    <property type="project" value="UniProtKB-UniRule"/>
</dbReference>
<organism evidence="3 4">
    <name type="scientific">Parolsenella catena</name>
    <dbReference type="NCBI Taxonomy" id="2003188"/>
    <lineage>
        <taxon>Bacteria</taxon>
        <taxon>Bacillati</taxon>
        <taxon>Actinomycetota</taxon>
        <taxon>Coriobacteriia</taxon>
        <taxon>Coriobacteriales</taxon>
        <taxon>Atopobiaceae</taxon>
        <taxon>Parolsenella</taxon>
    </lineage>
</organism>
<dbReference type="Proteomes" id="UP000273154">
    <property type="component" value="Chromosome"/>
</dbReference>
<feature type="binding site" evidence="2">
    <location>
        <position position="129"/>
    </location>
    <ligand>
        <name>Fe cation</name>
        <dbReference type="ChEBI" id="CHEBI:24875"/>
    </ligand>
</feature>
<keyword evidence="4" id="KW-1185">Reference proteome</keyword>
<dbReference type="AlphaFoldDB" id="A0A3G9K226"/>
<dbReference type="EMBL" id="AP019367">
    <property type="protein sequence ID" value="BBH50436.1"/>
    <property type="molecule type" value="Genomic_DNA"/>
</dbReference>
<dbReference type="PRINTS" id="PR01576">
    <property type="entry name" value="PDEFORMYLASE"/>
</dbReference>
<dbReference type="Pfam" id="PF01327">
    <property type="entry name" value="Pep_deformylase"/>
    <property type="match status" value="1"/>
</dbReference>
<dbReference type="InterPro" id="IPR036821">
    <property type="entry name" value="Peptide_deformylase_sf"/>
</dbReference>
<protein>
    <recommendedName>
        <fullName evidence="2">Peptide deformylase</fullName>
        <shortName evidence="2">PDF</shortName>
        <ecNumber evidence="2">3.5.1.88</ecNumber>
    </recommendedName>
    <alternativeName>
        <fullName evidence="2">Polypeptide deformylase</fullName>
    </alternativeName>
</protein>
<dbReference type="HAMAP" id="MF_00163">
    <property type="entry name" value="Pep_deformylase"/>
    <property type="match status" value="1"/>
</dbReference>
<sequence length="139" mass="15378">MIKPIVTSPLMLRAPGEDADPTDALDAQVGQDLLDTLEAHRHECVGMAANMIGVRKRIIVAVEGTRSLLMYNPEVLEGTGAYETEEGCLSLPGTRPCTRFRTIRVRYLDERGHERTGSFSGYMAQIIQHEVDHTNGILI</sequence>
<dbReference type="GO" id="GO:0046872">
    <property type="term" value="F:metal ion binding"/>
    <property type="evidence" value="ECO:0007669"/>
    <property type="project" value="UniProtKB-KW"/>
</dbReference>
<dbReference type="PIRSF" id="PIRSF004749">
    <property type="entry name" value="Pep_def"/>
    <property type="match status" value="1"/>
</dbReference>
<dbReference type="SUPFAM" id="SSF56420">
    <property type="entry name" value="Peptide deformylase"/>
    <property type="match status" value="1"/>
</dbReference>
<feature type="binding site" evidence="2">
    <location>
        <position position="133"/>
    </location>
    <ligand>
        <name>Fe cation</name>
        <dbReference type="ChEBI" id="CHEBI:24875"/>
    </ligand>
</feature>
<evidence type="ECO:0000313" key="4">
    <source>
        <dbReference type="Proteomes" id="UP000273154"/>
    </source>
</evidence>
<comment type="cofactor">
    <cofactor evidence="2">
        <name>Fe(2+)</name>
        <dbReference type="ChEBI" id="CHEBI:29033"/>
    </cofactor>
    <text evidence="2">Binds 1 Fe(2+) ion.</text>
</comment>
<reference evidence="4" key="1">
    <citation type="submission" date="2018-11" db="EMBL/GenBank/DDBJ databases">
        <title>Comparative genomics of Parolsenella catena and Libanicoccus massiliensis: Reclassification of Libanicoccus massiliensis as Parolsenella massiliensis comb. nov.</title>
        <authorList>
            <person name="Sakamoto M."/>
            <person name="Ikeyama N."/>
            <person name="Murakami T."/>
            <person name="Mori H."/>
            <person name="Yuki M."/>
            <person name="Ohkuma M."/>
        </authorList>
    </citation>
    <scope>NUCLEOTIDE SEQUENCE [LARGE SCALE GENOMIC DNA]</scope>
    <source>
        <strain evidence="4">JCM 31932</strain>
    </source>
</reference>
<dbReference type="PANTHER" id="PTHR10458:SF22">
    <property type="entry name" value="PEPTIDE DEFORMYLASE"/>
    <property type="match status" value="1"/>
</dbReference>
<dbReference type="KEGG" id="pcat:Pcatena_10230"/>
<dbReference type="EC" id="3.5.1.88" evidence="2"/>
<dbReference type="CDD" id="cd00487">
    <property type="entry name" value="Pep_deformylase"/>
    <property type="match status" value="1"/>
</dbReference>
<keyword evidence="2" id="KW-0479">Metal-binding</keyword>
<comment type="similarity">
    <text evidence="1 2">Belongs to the polypeptide deformylase family.</text>
</comment>
<comment type="catalytic activity">
    <reaction evidence="2">
        <text>N-terminal N-formyl-L-methionyl-[peptide] + H2O = N-terminal L-methionyl-[peptide] + formate</text>
        <dbReference type="Rhea" id="RHEA:24420"/>
        <dbReference type="Rhea" id="RHEA-COMP:10639"/>
        <dbReference type="Rhea" id="RHEA-COMP:10640"/>
        <dbReference type="ChEBI" id="CHEBI:15377"/>
        <dbReference type="ChEBI" id="CHEBI:15740"/>
        <dbReference type="ChEBI" id="CHEBI:49298"/>
        <dbReference type="ChEBI" id="CHEBI:64731"/>
        <dbReference type="EC" id="3.5.1.88"/>
    </reaction>
</comment>
<dbReference type="NCBIfam" id="NF006670">
    <property type="entry name" value="PRK09218.1"/>
    <property type="match status" value="1"/>
</dbReference>